<comment type="similarity">
    <text evidence="2 8">Belongs to the YscJ lipoprotein family.</text>
</comment>
<evidence type="ECO:0000256" key="3">
    <source>
        <dbReference type="ARBA" id="ARBA00022729"/>
    </source>
</evidence>
<protein>
    <recommendedName>
        <fullName evidence="8">Lipoprotein</fullName>
    </recommendedName>
</protein>
<keyword evidence="8" id="KW-1133">Transmembrane helix</keyword>
<dbReference type="Gene3D" id="3.30.300.30">
    <property type="match status" value="1"/>
</dbReference>
<dbReference type="Pfam" id="PF01514">
    <property type="entry name" value="YscJ_FliF"/>
    <property type="match status" value="1"/>
</dbReference>
<dbReference type="PANTHER" id="PTHR30046:SF2">
    <property type="entry name" value="YOP PROTEINS TRANSLOCATION LIPOPROTEIN J"/>
    <property type="match status" value="1"/>
</dbReference>
<dbReference type="EMBL" id="CP021109">
    <property type="protein sequence ID" value="ARP85655.1"/>
    <property type="molecule type" value="Genomic_DNA"/>
</dbReference>
<evidence type="ECO:0000313" key="11">
    <source>
        <dbReference type="Proteomes" id="UP000194139"/>
    </source>
</evidence>
<keyword evidence="5 8" id="KW-0564">Palmitate</keyword>
<name>A0A1W6YX26_9BORD</name>
<dbReference type="InterPro" id="IPR043427">
    <property type="entry name" value="YscJ/FliF"/>
</dbReference>
<evidence type="ECO:0000256" key="1">
    <source>
        <dbReference type="ARBA" id="ARBA00004459"/>
    </source>
</evidence>
<keyword evidence="7 8" id="KW-0449">Lipoprotein</keyword>
<dbReference type="NCBIfam" id="TIGR02544">
    <property type="entry name" value="III_secr_YscJ"/>
    <property type="match status" value="1"/>
</dbReference>
<evidence type="ECO:0000256" key="6">
    <source>
        <dbReference type="ARBA" id="ARBA00023237"/>
    </source>
</evidence>
<dbReference type="AlphaFoldDB" id="A0A1W6YX26"/>
<keyword evidence="8" id="KW-0812">Transmembrane</keyword>
<proteinExistence type="inferred from homology"/>
<dbReference type="InterPro" id="IPR006182">
    <property type="entry name" value="FliF_N_dom"/>
</dbReference>
<dbReference type="Gene3D" id="3.30.70.1530">
    <property type="entry name" value="Hypothetical protein rpa1041"/>
    <property type="match status" value="1"/>
</dbReference>
<dbReference type="GO" id="GO:0009306">
    <property type="term" value="P:protein secretion"/>
    <property type="evidence" value="ECO:0007669"/>
    <property type="project" value="InterPro"/>
</dbReference>
<dbReference type="GO" id="GO:0009279">
    <property type="term" value="C:cell outer membrane"/>
    <property type="evidence" value="ECO:0007669"/>
    <property type="project" value="UniProtKB-SubCell"/>
</dbReference>
<keyword evidence="6 8" id="KW-0998">Cell outer membrane</keyword>
<dbReference type="PRINTS" id="PR01338">
    <property type="entry name" value="TYPE3OMKPROT"/>
</dbReference>
<evidence type="ECO:0000256" key="8">
    <source>
        <dbReference type="RuleBase" id="RU364102"/>
    </source>
</evidence>
<evidence type="ECO:0000256" key="4">
    <source>
        <dbReference type="ARBA" id="ARBA00023136"/>
    </source>
</evidence>
<dbReference type="Proteomes" id="UP000194139">
    <property type="component" value="Chromosome"/>
</dbReference>
<evidence type="ECO:0000256" key="2">
    <source>
        <dbReference type="ARBA" id="ARBA00009509"/>
    </source>
</evidence>
<keyword evidence="4 8" id="KW-0472">Membrane</keyword>
<dbReference type="InterPro" id="IPR003282">
    <property type="entry name" value="T3SS_SctJ"/>
</dbReference>
<gene>
    <name evidence="10" type="ORF">CAL13_05100</name>
</gene>
<accession>A0A1W6YX26</accession>
<keyword evidence="3 8" id="KW-0732">Signal</keyword>
<reference evidence="10 11" key="1">
    <citation type="submission" date="2017-05" db="EMBL/GenBank/DDBJ databases">
        <title>Complete and WGS of Bordetella genogroups.</title>
        <authorList>
            <person name="Spilker T."/>
            <person name="LiPuma J."/>
        </authorList>
    </citation>
    <scope>NUCLEOTIDE SEQUENCE [LARGE SCALE GENOMIC DNA]</scope>
    <source>
        <strain evidence="10 11">AU17164</strain>
    </source>
</reference>
<comment type="subcellular location">
    <subcellularLocation>
        <location evidence="1">Cell outer membrane</location>
        <topology evidence="1">Lipid-anchor</topology>
    </subcellularLocation>
</comment>
<sequence length="266" mass="28229">MLATFCVLVLVVLAGCSPRVELFSETTDAEANEMLAALLQSNIRAVKEIKKTGVVLTVPEADVGRALQALRQRGLPRERYEGMGKIFHKDGMISSPLEERVRYVYALSQELENTLSKLDGVLVARVHVVLPEQEPGKKEKTESSAAVFIKYQPGNNVDLLRPQIRALVARAIPDLDEGRVSVILVAAHPAAAGAAMLSGGAGAGSDVSPAPPAEPEPNATLRYLVASGLLLAAVAVVGGLTLVLLRRRARNIDVNAADSTLAGQDQ</sequence>
<evidence type="ECO:0000259" key="9">
    <source>
        <dbReference type="Pfam" id="PF01514"/>
    </source>
</evidence>
<dbReference type="RefSeq" id="WP_086071717.1">
    <property type="nucleotide sequence ID" value="NZ_CP021109.1"/>
</dbReference>
<dbReference type="InterPro" id="IPR045851">
    <property type="entry name" value="AMP-bd_C_sf"/>
</dbReference>
<dbReference type="PANTHER" id="PTHR30046">
    <property type="entry name" value="FLAGELLAR M-RING PROTEIN"/>
    <property type="match status" value="1"/>
</dbReference>
<organism evidence="10 11">
    <name type="scientific">Bordetella genomosp. 9</name>
    <dbReference type="NCBI Taxonomy" id="1416803"/>
    <lineage>
        <taxon>Bacteria</taxon>
        <taxon>Pseudomonadati</taxon>
        <taxon>Pseudomonadota</taxon>
        <taxon>Betaproteobacteria</taxon>
        <taxon>Burkholderiales</taxon>
        <taxon>Alcaligenaceae</taxon>
        <taxon>Bordetella</taxon>
    </lineage>
</organism>
<feature type="domain" description="Flagellar M-ring N-terminal" evidence="9">
    <location>
        <begin position="20"/>
        <end position="183"/>
    </location>
</feature>
<evidence type="ECO:0000313" key="10">
    <source>
        <dbReference type="EMBL" id="ARP85655.1"/>
    </source>
</evidence>
<evidence type="ECO:0000256" key="7">
    <source>
        <dbReference type="ARBA" id="ARBA00023288"/>
    </source>
</evidence>
<keyword evidence="11" id="KW-1185">Reference proteome</keyword>
<evidence type="ECO:0000256" key="5">
    <source>
        <dbReference type="ARBA" id="ARBA00023139"/>
    </source>
</evidence>
<feature type="transmembrane region" description="Helical" evidence="8">
    <location>
        <begin position="223"/>
        <end position="245"/>
    </location>
</feature>